<gene>
    <name evidence="2" type="ORF">ACTOB_005441</name>
</gene>
<dbReference type="Proteomes" id="UP001240150">
    <property type="component" value="Chromosome"/>
</dbReference>
<evidence type="ECO:0000313" key="2">
    <source>
        <dbReference type="EMBL" id="WIM93462.1"/>
    </source>
</evidence>
<evidence type="ECO:0000313" key="3">
    <source>
        <dbReference type="Proteomes" id="UP001240150"/>
    </source>
</evidence>
<name>A0ABY8W917_9ACTN</name>
<dbReference type="EMBL" id="CP126980">
    <property type="protein sequence ID" value="WIM93462.1"/>
    <property type="molecule type" value="Genomic_DNA"/>
</dbReference>
<keyword evidence="3" id="KW-1185">Reference proteome</keyword>
<organism evidence="2 3">
    <name type="scientific">Actinoplanes oblitus</name>
    <dbReference type="NCBI Taxonomy" id="3040509"/>
    <lineage>
        <taxon>Bacteria</taxon>
        <taxon>Bacillati</taxon>
        <taxon>Actinomycetota</taxon>
        <taxon>Actinomycetes</taxon>
        <taxon>Micromonosporales</taxon>
        <taxon>Micromonosporaceae</taxon>
        <taxon>Actinoplanes</taxon>
    </lineage>
</organism>
<evidence type="ECO:0000256" key="1">
    <source>
        <dbReference type="SAM" id="Phobius"/>
    </source>
</evidence>
<keyword evidence="1" id="KW-0812">Transmembrane</keyword>
<accession>A0ABY8W917</accession>
<feature type="transmembrane region" description="Helical" evidence="1">
    <location>
        <begin position="12"/>
        <end position="30"/>
    </location>
</feature>
<proteinExistence type="predicted"/>
<protein>
    <submittedName>
        <fullName evidence="2">Uncharacterized protein</fullName>
    </submittedName>
</protein>
<reference evidence="2 3" key="1">
    <citation type="submission" date="2023-06" db="EMBL/GenBank/DDBJ databases">
        <authorList>
            <person name="Yushchuk O."/>
            <person name="Binda E."/>
            <person name="Ruckert-Reed C."/>
            <person name="Fedorenko V."/>
            <person name="Kalinowski J."/>
            <person name="Marinelli F."/>
        </authorList>
    </citation>
    <scope>NUCLEOTIDE SEQUENCE [LARGE SCALE GENOMIC DNA]</scope>
    <source>
        <strain evidence="2 3">NRRL 3884</strain>
    </source>
</reference>
<sequence length="74" mass="7905">MSTDPQAFDYYWLPVSVGTVLLVALAPATFPPWRQALIVAVGYLTMLAATTDQAAPGAGFLVVAVPLRRRSRTG</sequence>
<keyword evidence="1" id="KW-0472">Membrane</keyword>
<dbReference type="RefSeq" id="WP_284914670.1">
    <property type="nucleotide sequence ID" value="NZ_CP126980.1"/>
</dbReference>
<keyword evidence="1" id="KW-1133">Transmembrane helix</keyword>
<feature type="transmembrane region" description="Helical" evidence="1">
    <location>
        <begin position="36"/>
        <end position="65"/>
    </location>
</feature>